<dbReference type="SUPFAM" id="SSF69318">
    <property type="entry name" value="Integrin alpha N-terminal domain"/>
    <property type="match status" value="1"/>
</dbReference>
<dbReference type="EMBL" id="DXGH01000031">
    <property type="protein sequence ID" value="HIW81018.1"/>
    <property type="molecule type" value="Genomic_DNA"/>
</dbReference>
<dbReference type="InterPro" id="IPR028994">
    <property type="entry name" value="Integrin_alpha_N"/>
</dbReference>
<reference evidence="2" key="1">
    <citation type="journal article" date="2021" name="PeerJ">
        <title>Extensive microbial diversity within the chicken gut microbiome revealed by metagenomics and culture.</title>
        <authorList>
            <person name="Gilroy R."/>
            <person name="Ravi A."/>
            <person name="Getino M."/>
            <person name="Pursley I."/>
            <person name="Horton D.L."/>
            <person name="Alikhan N.F."/>
            <person name="Baker D."/>
            <person name="Gharbi K."/>
            <person name="Hall N."/>
            <person name="Watson M."/>
            <person name="Adriaenssens E.M."/>
            <person name="Foster-Nyarko E."/>
            <person name="Jarju S."/>
            <person name="Secka A."/>
            <person name="Antonio M."/>
            <person name="Oren A."/>
            <person name="Chaudhuri R.R."/>
            <person name="La Ragione R."/>
            <person name="Hildebrand F."/>
            <person name="Pallen M.J."/>
        </authorList>
    </citation>
    <scope>NUCLEOTIDE SEQUENCE</scope>
    <source>
        <strain evidence="2">CHK195-6426</strain>
    </source>
</reference>
<evidence type="ECO:0008006" key="4">
    <source>
        <dbReference type="Google" id="ProtNLM"/>
    </source>
</evidence>
<keyword evidence="1" id="KW-0812">Transmembrane</keyword>
<organism evidence="2 3">
    <name type="scientific">Candidatus Acetatifactor stercoripullorum</name>
    <dbReference type="NCBI Taxonomy" id="2838414"/>
    <lineage>
        <taxon>Bacteria</taxon>
        <taxon>Bacillati</taxon>
        <taxon>Bacillota</taxon>
        <taxon>Clostridia</taxon>
        <taxon>Lachnospirales</taxon>
        <taxon>Lachnospiraceae</taxon>
        <taxon>Acetatifactor</taxon>
    </lineage>
</organism>
<comment type="caution">
    <text evidence="2">The sequence shown here is derived from an EMBL/GenBank/DDBJ whole genome shotgun (WGS) entry which is preliminary data.</text>
</comment>
<keyword evidence="1" id="KW-0472">Membrane</keyword>
<name>A0A9D1R3U9_9FIRM</name>
<dbReference type="Proteomes" id="UP000824265">
    <property type="component" value="Unassembled WGS sequence"/>
</dbReference>
<evidence type="ECO:0000313" key="3">
    <source>
        <dbReference type="Proteomes" id="UP000824265"/>
    </source>
</evidence>
<reference evidence="2" key="2">
    <citation type="submission" date="2021-04" db="EMBL/GenBank/DDBJ databases">
        <authorList>
            <person name="Gilroy R."/>
        </authorList>
    </citation>
    <scope>NUCLEOTIDE SEQUENCE</scope>
    <source>
        <strain evidence="2">CHK195-6426</strain>
    </source>
</reference>
<proteinExistence type="predicted"/>
<feature type="transmembrane region" description="Helical" evidence="1">
    <location>
        <begin position="15"/>
        <end position="34"/>
    </location>
</feature>
<keyword evidence="1" id="KW-1133">Transmembrane helix</keyword>
<protein>
    <recommendedName>
        <fullName evidence="4">VCBS repeat-containing protein</fullName>
    </recommendedName>
</protein>
<evidence type="ECO:0000256" key="1">
    <source>
        <dbReference type="SAM" id="Phobius"/>
    </source>
</evidence>
<gene>
    <name evidence="2" type="ORF">H9742_05720</name>
</gene>
<evidence type="ECO:0000313" key="2">
    <source>
        <dbReference type="EMBL" id="HIW81018.1"/>
    </source>
</evidence>
<sequence>MAGKNVTLFWIRNGTAFIVIMCVALCLLGCGIQIKENETVHQTADIPIDMGIELRSDLNGDGEEDRVYVKDVRSGDEAYTQLTAAVGNALVVKDYMGYYSSYLATGDLSGNGKADVLLVRCDTGSNYGAAEISLLYFDDDNEWREYPKNFIHNPDIALSQPDKFGDAENWWDLERYIGAALFHKDGKPMVRFIALLEDDISQDTVKIIEASYRDEGWYIENMEIIDNYYTENKGEDSTVGTSRYFL</sequence>
<dbReference type="AlphaFoldDB" id="A0A9D1R3U9"/>
<accession>A0A9D1R3U9</accession>